<evidence type="ECO:0000313" key="4">
    <source>
        <dbReference type="Proteomes" id="UP000198614"/>
    </source>
</evidence>
<proteinExistence type="predicted"/>
<dbReference type="OrthoDB" id="9768004at2"/>
<gene>
    <name evidence="3" type="ORF">SAMN05216260_12767</name>
</gene>
<dbReference type="InterPro" id="IPR016187">
    <property type="entry name" value="CTDL_fold"/>
</dbReference>
<feature type="compositionally biased region" description="Pro residues" evidence="1">
    <location>
        <begin position="337"/>
        <end position="351"/>
    </location>
</feature>
<feature type="region of interest" description="Disordered" evidence="1">
    <location>
        <begin position="316"/>
        <end position="360"/>
    </location>
</feature>
<evidence type="ECO:0000259" key="2">
    <source>
        <dbReference type="Pfam" id="PF03781"/>
    </source>
</evidence>
<evidence type="ECO:0000313" key="3">
    <source>
        <dbReference type="EMBL" id="SDG72915.1"/>
    </source>
</evidence>
<dbReference type="InterPro" id="IPR051043">
    <property type="entry name" value="Sulfatase_Mod_Factor_Kinase"/>
</dbReference>
<dbReference type="AlphaFoldDB" id="A0A1G7WLM0"/>
<dbReference type="InterPro" id="IPR005532">
    <property type="entry name" value="SUMF_dom"/>
</dbReference>
<name>A0A1G7WLM0_9ACTN</name>
<dbReference type="Proteomes" id="UP000198614">
    <property type="component" value="Unassembled WGS sequence"/>
</dbReference>
<dbReference type="Gene3D" id="3.90.1580.10">
    <property type="entry name" value="paralog of FGE (formylglycine-generating enzyme)"/>
    <property type="match status" value="1"/>
</dbReference>
<dbReference type="Pfam" id="PF03781">
    <property type="entry name" value="FGE-sulfatase"/>
    <property type="match status" value="1"/>
</dbReference>
<dbReference type="PANTHER" id="PTHR23150:SF19">
    <property type="entry name" value="FORMYLGLYCINE-GENERATING ENZYME"/>
    <property type="match status" value="1"/>
</dbReference>
<dbReference type="PANTHER" id="PTHR23150">
    <property type="entry name" value="SULFATASE MODIFYING FACTOR 1, 2"/>
    <property type="match status" value="1"/>
</dbReference>
<feature type="domain" description="Sulfatase-modifying factor enzyme-like" evidence="2">
    <location>
        <begin position="77"/>
        <end position="317"/>
    </location>
</feature>
<dbReference type="EMBL" id="FNAX01000027">
    <property type="protein sequence ID" value="SDG72915.1"/>
    <property type="molecule type" value="Genomic_DNA"/>
</dbReference>
<dbReference type="InterPro" id="IPR042095">
    <property type="entry name" value="SUMF_sf"/>
</dbReference>
<organism evidence="3 4">
    <name type="scientific">Streptomyces griseoaurantiacus</name>
    <dbReference type="NCBI Taxonomy" id="68213"/>
    <lineage>
        <taxon>Bacteria</taxon>
        <taxon>Bacillati</taxon>
        <taxon>Actinomycetota</taxon>
        <taxon>Actinomycetes</taxon>
        <taxon>Kitasatosporales</taxon>
        <taxon>Streptomycetaceae</taxon>
        <taxon>Streptomyces</taxon>
        <taxon>Streptomyces aurantiacus group</taxon>
    </lineage>
</organism>
<sequence length="360" mass="38909">MRLEDVAASPHFRENAEPADLRRLRPTPEAAARLAAAGPHALVALVEDASAPLADRLAAGGILALLGDPRLTEVPPVCAVPGGTVEIGLPARDVAGTVRRWAHVGVEREWIEKETPAHRVELEDYRIATHPVTNGEYQTFLRETGHPARPTTWYLGACPYERANHPVAGIGPGDAEAYAAWLARRTGLPWRLPTEAEWEYAAKGPEGLAYPWGNTFDPEAANTRETGVHTTTPVGAFPAGRSPFGALDMGGNVEEYVADTYRPYPGGPFVPDHLVQAVGEYRVARGGSFCRYGDLTRTRRRHGPFPGPLYPVGFRLALSGPPPASETRPARTTPLPSTDPAPHANPTPPRTSRPKTERHS</sequence>
<evidence type="ECO:0000256" key="1">
    <source>
        <dbReference type="SAM" id="MobiDB-lite"/>
    </source>
</evidence>
<dbReference type="GO" id="GO:0120147">
    <property type="term" value="F:formylglycine-generating oxidase activity"/>
    <property type="evidence" value="ECO:0007669"/>
    <property type="project" value="TreeGrafter"/>
</dbReference>
<protein>
    <submittedName>
        <fullName evidence="3">Formylglycine-generating enzyme, required for sulfatase activity, contains SUMF1/FGE domain</fullName>
    </submittedName>
</protein>
<reference evidence="3 4" key="1">
    <citation type="submission" date="2016-10" db="EMBL/GenBank/DDBJ databases">
        <authorList>
            <person name="de Groot N.N."/>
        </authorList>
    </citation>
    <scope>NUCLEOTIDE SEQUENCE [LARGE SCALE GENOMIC DNA]</scope>
    <source>
        <strain evidence="3 4">CGMCC 4.1859</strain>
    </source>
</reference>
<dbReference type="SUPFAM" id="SSF56436">
    <property type="entry name" value="C-type lectin-like"/>
    <property type="match status" value="1"/>
</dbReference>
<accession>A0A1G7WLM0</accession>